<evidence type="ECO:0000256" key="1">
    <source>
        <dbReference type="ARBA" id="ARBA00022723"/>
    </source>
</evidence>
<accession>A0A0P0RR92</accession>
<name>A0A0P0RR92_9BURK</name>
<evidence type="ECO:0000256" key="2">
    <source>
        <dbReference type="ARBA" id="ARBA00022801"/>
    </source>
</evidence>
<evidence type="ECO:0000256" key="5">
    <source>
        <dbReference type="SAM" id="Phobius"/>
    </source>
</evidence>
<keyword evidence="2 7" id="KW-0378">Hydrolase</keyword>
<comment type="similarity">
    <text evidence="4">Belongs to the cyclic nucleotide phosphodiesterase class-III family.</text>
</comment>
<keyword evidence="5" id="KW-1133">Transmembrane helix</keyword>
<feature type="transmembrane region" description="Helical" evidence="5">
    <location>
        <begin position="76"/>
        <end position="97"/>
    </location>
</feature>
<geneLocation type="plasmid" evidence="8"/>
<organism evidence="7 8">
    <name type="scientific">Paraburkholderia caribensis MBA4</name>
    <dbReference type="NCBI Taxonomy" id="1323664"/>
    <lineage>
        <taxon>Bacteria</taxon>
        <taxon>Pseudomonadati</taxon>
        <taxon>Pseudomonadota</taxon>
        <taxon>Betaproteobacteria</taxon>
        <taxon>Burkholderiales</taxon>
        <taxon>Burkholderiaceae</taxon>
        <taxon>Paraburkholderia</taxon>
    </lineage>
</organism>
<dbReference type="InterPro" id="IPR050884">
    <property type="entry name" value="CNP_phosphodiesterase-III"/>
</dbReference>
<reference evidence="7 8" key="1">
    <citation type="journal article" date="2014" name="Genome Announc.">
        <title>Draft Genome Sequence of the Haloacid-Degrading Burkholderia caribensis Strain MBA4.</title>
        <authorList>
            <person name="Pan Y."/>
            <person name="Kong K.F."/>
            <person name="Tsang J.S."/>
        </authorList>
    </citation>
    <scope>NUCLEOTIDE SEQUENCE [LARGE SCALE GENOMIC DNA]</scope>
    <source>
        <strain evidence="7 8">MBA4</strain>
        <plasmid evidence="8">Plasmid</plasmid>
    </source>
</reference>
<feature type="transmembrane region" description="Helical" evidence="5">
    <location>
        <begin position="44"/>
        <end position="64"/>
    </location>
</feature>
<proteinExistence type="inferred from homology"/>
<keyword evidence="5" id="KW-0472">Membrane</keyword>
<dbReference type="Gene3D" id="3.60.21.10">
    <property type="match status" value="1"/>
</dbReference>
<keyword evidence="3" id="KW-0408">Iron</keyword>
<sequence length="575" mass="64153">MPKKAKTQNENGKLPLDLEQRLANEEALIRDINVDGWPVFARHVIWPCVALLAIYAVVALFDVWILRQVVSSRDTLLGNLFLLYSSIFIVSGTVLISCNKLYDNRFTAPVWYVAQEWMLLAGVPIFFVLFVLSSGIKQIVSVLPLVAAITAHTWYRKRQTHQSWSYLTLETFVMVEEIAFFYCRLTVHTLKRSFMLLRGIGKALAFMLGERSSRAIPHMNKLNRIALVEPRTDAMSGALRIVHLSDLHLRPDGVGDLENGILQDPARLNALVTQIASCKPDIVIVSGDITDTGSAVDYLKATSLFHQLKIALGPTIPIIAVAGNHDLSVSQPIWAVSLIGRARRVALAVGSASRPFFSAFDVRCARFERFAQELGMNATAPLNMTNLFNYPALELSVVTICTPMPNSWLTFNAIGEFSRDAIAELRALKPRLLRRLVVVCHHHVRGPEGDYEFHGGKWTQAFKHAFLCAAGSTRFADTLIRELERHGDDCVILHGHTHIAREYHLQAPANTETRIPVRCAPSALEGSCPGFMLHDWGPTLDTHRLRLDESLARVPAGDNFHRRQTIDCTVAEGSM</sequence>
<dbReference type="EMBL" id="CP012748">
    <property type="protein sequence ID" value="ALL71663.1"/>
    <property type="molecule type" value="Genomic_DNA"/>
</dbReference>
<dbReference type="AlphaFoldDB" id="A0A0P0RR92"/>
<dbReference type="Proteomes" id="UP000019146">
    <property type="component" value="Plasmid unnamed"/>
</dbReference>
<keyword evidence="5" id="KW-0812">Transmembrane</keyword>
<dbReference type="SUPFAM" id="SSF56300">
    <property type="entry name" value="Metallo-dependent phosphatases"/>
    <property type="match status" value="1"/>
</dbReference>
<dbReference type="PANTHER" id="PTHR42988:SF2">
    <property type="entry name" value="CYCLIC NUCLEOTIDE PHOSPHODIESTERASE CBUA0032-RELATED"/>
    <property type="match status" value="1"/>
</dbReference>
<dbReference type="InterPro" id="IPR004843">
    <property type="entry name" value="Calcineurin-like_PHP"/>
</dbReference>
<gene>
    <name evidence="7" type="ORF">K788_0007341</name>
</gene>
<feature type="transmembrane region" description="Helical" evidence="5">
    <location>
        <begin position="109"/>
        <end position="132"/>
    </location>
</feature>
<dbReference type="KEGG" id="bcai:K788_0007341"/>
<dbReference type="PANTHER" id="PTHR42988">
    <property type="entry name" value="PHOSPHOHYDROLASE"/>
    <property type="match status" value="1"/>
</dbReference>
<evidence type="ECO:0000313" key="7">
    <source>
        <dbReference type="EMBL" id="ALL71663.1"/>
    </source>
</evidence>
<dbReference type="GO" id="GO:0016787">
    <property type="term" value="F:hydrolase activity"/>
    <property type="evidence" value="ECO:0007669"/>
    <property type="project" value="UniProtKB-KW"/>
</dbReference>
<evidence type="ECO:0000259" key="6">
    <source>
        <dbReference type="Pfam" id="PF00149"/>
    </source>
</evidence>
<evidence type="ECO:0000256" key="3">
    <source>
        <dbReference type="ARBA" id="ARBA00023004"/>
    </source>
</evidence>
<evidence type="ECO:0000313" key="8">
    <source>
        <dbReference type="Proteomes" id="UP000019146"/>
    </source>
</evidence>
<keyword evidence="7" id="KW-0614">Plasmid</keyword>
<dbReference type="GO" id="GO:0046872">
    <property type="term" value="F:metal ion binding"/>
    <property type="evidence" value="ECO:0007669"/>
    <property type="project" value="UniProtKB-KW"/>
</dbReference>
<feature type="domain" description="Calcineurin-like phosphoesterase" evidence="6">
    <location>
        <begin position="239"/>
        <end position="499"/>
    </location>
</feature>
<keyword evidence="1" id="KW-0479">Metal-binding</keyword>
<protein>
    <submittedName>
        <fullName evidence="7">Phosphohydrolase</fullName>
    </submittedName>
</protein>
<dbReference type="Pfam" id="PF00149">
    <property type="entry name" value="Metallophos"/>
    <property type="match status" value="1"/>
</dbReference>
<evidence type="ECO:0000256" key="4">
    <source>
        <dbReference type="ARBA" id="ARBA00025742"/>
    </source>
</evidence>
<dbReference type="InterPro" id="IPR029052">
    <property type="entry name" value="Metallo-depent_PP-like"/>
</dbReference>